<organism evidence="1 2">
    <name type="scientific">Daphnia magna</name>
    <dbReference type="NCBI Taxonomy" id="35525"/>
    <lineage>
        <taxon>Eukaryota</taxon>
        <taxon>Metazoa</taxon>
        <taxon>Ecdysozoa</taxon>
        <taxon>Arthropoda</taxon>
        <taxon>Crustacea</taxon>
        <taxon>Branchiopoda</taxon>
        <taxon>Diplostraca</taxon>
        <taxon>Cladocera</taxon>
        <taxon>Anomopoda</taxon>
        <taxon>Daphniidae</taxon>
        <taxon>Daphnia</taxon>
    </lineage>
</organism>
<dbReference type="AlphaFoldDB" id="A0A164EB44"/>
<accession>A0A164EB44</accession>
<reference evidence="1 2" key="1">
    <citation type="submission" date="2016-03" db="EMBL/GenBank/DDBJ databases">
        <title>EvidentialGene: Evidence-directed Construction of Genes on Genomes.</title>
        <authorList>
            <person name="Gilbert D.G."/>
            <person name="Choi J.-H."/>
            <person name="Mockaitis K."/>
            <person name="Colbourne J."/>
            <person name="Pfrender M."/>
        </authorList>
    </citation>
    <scope>NUCLEOTIDE SEQUENCE [LARGE SCALE GENOMIC DNA]</scope>
    <source>
        <strain evidence="1 2">Xinb3</strain>
        <tissue evidence="1">Complete organism</tissue>
    </source>
</reference>
<keyword evidence="2" id="KW-1185">Reference proteome</keyword>
<name>A0A164EB44_9CRUS</name>
<gene>
    <name evidence="1" type="ORF">APZ42_008955</name>
</gene>
<dbReference type="Proteomes" id="UP000076858">
    <property type="component" value="Unassembled WGS sequence"/>
</dbReference>
<feature type="non-terminal residue" evidence="1">
    <location>
        <position position="1"/>
    </location>
</feature>
<sequence length="80" mass="8989">TPDEITHETISKTTKAITDQIQSLGGEFSNVDTLLQQLKTVNGKEKEFLIKVNTVLQEEALAQQVAEKKRTDEISLENFN</sequence>
<evidence type="ECO:0000313" key="1">
    <source>
        <dbReference type="EMBL" id="KZR96613.1"/>
    </source>
</evidence>
<proteinExistence type="predicted"/>
<protein>
    <submittedName>
        <fullName evidence="1">Uncharacterized protein</fullName>
    </submittedName>
</protein>
<evidence type="ECO:0000313" key="2">
    <source>
        <dbReference type="Proteomes" id="UP000076858"/>
    </source>
</evidence>
<dbReference type="EMBL" id="LRGB01024294">
    <property type="protein sequence ID" value="KZR96613.1"/>
    <property type="molecule type" value="Genomic_DNA"/>
</dbReference>
<comment type="caution">
    <text evidence="1">The sequence shown here is derived from an EMBL/GenBank/DDBJ whole genome shotgun (WGS) entry which is preliminary data.</text>
</comment>